<organism evidence="2 3">
    <name type="scientific">Edaphochlamys debaryana</name>
    <dbReference type="NCBI Taxonomy" id="47281"/>
    <lineage>
        <taxon>Eukaryota</taxon>
        <taxon>Viridiplantae</taxon>
        <taxon>Chlorophyta</taxon>
        <taxon>core chlorophytes</taxon>
        <taxon>Chlorophyceae</taxon>
        <taxon>CS clade</taxon>
        <taxon>Chlamydomonadales</taxon>
        <taxon>Chlamydomonadales incertae sedis</taxon>
        <taxon>Edaphochlamys</taxon>
    </lineage>
</organism>
<proteinExistence type="predicted"/>
<evidence type="ECO:0000313" key="3">
    <source>
        <dbReference type="Proteomes" id="UP000612055"/>
    </source>
</evidence>
<sequence length="609" mass="64053">MGRMRSSCFTTLAATALWLMLQSKDVARALQQRELWNPQPFWTQAQLDTGAAVHTPAQFVELIRKLEAGQPINVVAWGSSVTAEFAGCYSETGRTFMRPAGVPRSCDLVDQPTAVSDEQRFATGWGTLLMRLVNDTWPHANHSFANNGRAGSPLDFYAAASCGESMLPDPLDLLILENMGGASSPAMIELTMRMAIHSAHVAHPGGPRPAIILLNSNYVVETDNSRGVWALCMGHYTCNTSCAPDGPHPFQHIVGQLMPGSTEPQSLELGALYGIDVLPYNTWLHMLMRDGSLPSQGVGACEELGKLFSDSVHPRMLGRHMLGELLFASLTRARAWLAANGAAAPASAAPAASSSPASDTSPASGVSGASALAGSALGAVEAGASGSGVYTGSTGGGGGGLLWGSGGGGWGVGGGGWGVRVPGLPVRTYATGALLLEEKRCYMAGTVGPGFTHKMDAAQVPKSYLDVVSSQGWVLVFFDGDQAHRHKPGLVAWEPGSTLQVRGVPGEHQPMTSPGPDGWVAVAITFLISYTERGMAEVTCVSGCTCDPLVIDSHTEHHYSVSDNRFFAVTQSPDCLLQLRVLTNTTSGGHRFKLLGVTVKAPLLDQSMG</sequence>
<evidence type="ECO:0000256" key="1">
    <source>
        <dbReference type="SAM" id="SignalP"/>
    </source>
</evidence>
<keyword evidence="3" id="KW-1185">Reference proteome</keyword>
<gene>
    <name evidence="2" type="ORF">HYH03_012535</name>
</gene>
<feature type="chain" id="PRO_5032837122" evidence="1">
    <location>
        <begin position="30"/>
        <end position="609"/>
    </location>
</feature>
<dbReference type="EMBL" id="JAEHOE010000078">
    <property type="protein sequence ID" value="KAG2488905.1"/>
    <property type="molecule type" value="Genomic_DNA"/>
</dbReference>
<dbReference type="AlphaFoldDB" id="A0A836BU05"/>
<accession>A0A836BU05</accession>
<dbReference type="OrthoDB" id="532422at2759"/>
<keyword evidence="1" id="KW-0732">Signal</keyword>
<comment type="caution">
    <text evidence="2">The sequence shown here is derived from an EMBL/GenBank/DDBJ whole genome shotgun (WGS) entry which is preliminary data.</text>
</comment>
<feature type="signal peptide" evidence="1">
    <location>
        <begin position="1"/>
        <end position="29"/>
    </location>
</feature>
<dbReference type="Proteomes" id="UP000612055">
    <property type="component" value="Unassembled WGS sequence"/>
</dbReference>
<evidence type="ECO:0000313" key="2">
    <source>
        <dbReference type="EMBL" id="KAG2488905.1"/>
    </source>
</evidence>
<protein>
    <submittedName>
        <fullName evidence="2">Uncharacterized protein</fullName>
    </submittedName>
</protein>
<dbReference type="PANTHER" id="PTHR34407">
    <property type="entry name" value="EXPRESSED PROTEIN"/>
    <property type="match status" value="1"/>
</dbReference>
<name>A0A836BU05_9CHLO</name>
<dbReference type="PANTHER" id="PTHR34407:SF1">
    <property type="entry name" value="SGNH HYDROLASE-TYPE ESTERASE DOMAIN-CONTAINING PROTEIN"/>
    <property type="match status" value="1"/>
</dbReference>
<reference evidence="2" key="1">
    <citation type="journal article" date="2020" name="bioRxiv">
        <title>Comparative genomics of Chlamydomonas.</title>
        <authorList>
            <person name="Craig R.J."/>
            <person name="Hasan A.R."/>
            <person name="Ness R.W."/>
            <person name="Keightley P.D."/>
        </authorList>
    </citation>
    <scope>NUCLEOTIDE SEQUENCE</scope>
    <source>
        <strain evidence="2">CCAP 11/70</strain>
    </source>
</reference>